<dbReference type="EMBL" id="BMED01000007">
    <property type="protein sequence ID" value="GGC96889.1"/>
    <property type="molecule type" value="Genomic_DNA"/>
</dbReference>
<dbReference type="InterPro" id="IPR009081">
    <property type="entry name" value="PP-bd_ACP"/>
</dbReference>
<protein>
    <recommendedName>
        <fullName evidence="1">Carrier domain-containing protein</fullName>
    </recommendedName>
</protein>
<reference evidence="2" key="1">
    <citation type="journal article" date="2014" name="Int. J. Syst. Evol. Microbiol.">
        <title>Complete genome sequence of Corynebacterium casei LMG S-19264T (=DSM 44701T), isolated from a smear-ripened cheese.</title>
        <authorList>
            <consortium name="US DOE Joint Genome Institute (JGI-PGF)"/>
            <person name="Walter F."/>
            <person name="Albersmeier A."/>
            <person name="Kalinowski J."/>
            <person name="Ruckert C."/>
        </authorList>
    </citation>
    <scope>NUCLEOTIDE SEQUENCE</scope>
    <source>
        <strain evidence="2">CGMCC 1.10998</strain>
    </source>
</reference>
<name>A0A916UZM7_9BURK</name>
<proteinExistence type="predicted"/>
<dbReference type="Proteomes" id="UP000637423">
    <property type="component" value="Unassembled WGS sequence"/>
</dbReference>
<feature type="domain" description="Carrier" evidence="1">
    <location>
        <begin position="1"/>
        <end position="81"/>
    </location>
</feature>
<dbReference type="InterPro" id="IPR036736">
    <property type="entry name" value="ACP-like_sf"/>
</dbReference>
<keyword evidence="3" id="KW-1185">Reference proteome</keyword>
<dbReference type="SUPFAM" id="SSF47336">
    <property type="entry name" value="ACP-like"/>
    <property type="match status" value="1"/>
</dbReference>
<evidence type="ECO:0000259" key="1">
    <source>
        <dbReference type="PROSITE" id="PS50075"/>
    </source>
</evidence>
<evidence type="ECO:0000313" key="2">
    <source>
        <dbReference type="EMBL" id="GGC96889.1"/>
    </source>
</evidence>
<organism evidence="2 3">
    <name type="scientific">Undibacterium terreum</name>
    <dbReference type="NCBI Taxonomy" id="1224302"/>
    <lineage>
        <taxon>Bacteria</taxon>
        <taxon>Pseudomonadati</taxon>
        <taxon>Pseudomonadota</taxon>
        <taxon>Betaproteobacteria</taxon>
        <taxon>Burkholderiales</taxon>
        <taxon>Oxalobacteraceae</taxon>
        <taxon>Undibacterium</taxon>
    </lineage>
</organism>
<sequence length="83" mass="8999">MQAIEYLKDILDETLNLGPQKAHLDTDTVLLGGMAELDSMAVVNVIAAIEEHFGFSVEDDEINGKTFETLGSLAAFVESKLSQ</sequence>
<dbReference type="PROSITE" id="PS50075">
    <property type="entry name" value="CARRIER"/>
    <property type="match status" value="1"/>
</dbReference>
<dbReference type="AlphaFoldDB" id="A0A916UZM7"/>
<comment type="caution">
    <text evidence="2">The sequence shown here is derived from an EMBL/GenBank/DDBJ whole genome shotgun (WGS) entry which is preliminary data.</text>
</comment>
<dbReference type="RefSeq" id="WP_188568930.1">
    <property type="nucleotide sequence ID" value="NZ_BMED01000007.1"/>
</dbReference>
<dbReference type="Pfam" id="PF00550">
    <property type="entry name" value="PP-binding"/>
    <property type="match status" value="1"/>
</dbReference>
<dbReference type="Gene3D" id="1.10.1200.10">
    <property type="entry name" value="ACP-like"/>
    <property type="match status" value="1"/>
</dbReference>
<gene>
    <name evidence="2" type="ORF">GCM10011396_50430</name>
</gene>
<accession>A0A916UZM7</accession>
<evidence type="ECO:0000313" key="3">
    <source>
        <dbReference type="Proteomes" id="UP000637423"/>
    </source>
</evidence>
<reference evidence="2" key="2">
    <citation type="submission" date="2020-09" db="EMBL/GenBank/DDBJ databases">
        <authorList>
            <person name="Sun Q."/>
            <person name="Zhou Y."/>
        </authorList>
    </citation>
    <scope>NUCLEOTIDE SEQUENCE</scope>
    <source>
        <strain evidence="2">CGMCC 1.10998</strain>
    </source>
</reference>